<dbReference type="InterPro" id="IPR032881">
    <property type="entry name" value="Oberon-like_PHD"/>
</dbReference>
<dbReference type="PRINTS" id="PR01544">
    <property type="entry name" value="ARATH130DUF"/>
</dbReference>
<accession>W1NZW0</accession>
<evidence type="ECO:0000313" key="10">
    <source>
        <dbReference type="EMBL" id="ERN00856.1"/>
    </source>
</evidence>
<dbReference type="GO" id="GO:0010492">
    <property type="term" value="P:maintenance of shoot apical meristem identity"/>
    <property type="evidence" value="ECO:0000318"/>
    <property type="project" value="GO_Central"/>
</dbReference>
<dbReference type="Gramene" id="ERN00856">
    <property type="protein sequence ID" value="ERN00856"/>
    <property type="gene ID" value="AMTR_s00103p00104550"/>
</dbReference>
<dbReference type="PANTHER" id="PTHR21736:SF20">
    <property type="entry name" value="PROTEIN OBERON 4"/>
    <property type="match status" value="1"/>
</dbReference>
<dbReference type="GO" id="GO:0010071">
    <property type="term" value="P:root meristem specification"/>
    <property type="evidence" value="ECO:0000318"/>
    <property type="project" value="GO_Central"/>
</dbReference>
<dbReference type="OrthoDB" id="784473at2759"/>
<dbReference type="Proteomes" id="UP000017836">
    <property type="component" value="Unassembled WGS sequence"/>
</dbReference>
<feature type="compositionally biased region" description="Polar residues" evidence="7">
    <location>
        <begin position="191"/>
        <end position="213"/>
    </location>
</feature>
<dbReference type="PANTHER" id="PTHR21736">
    <property type="entry name" value="VERNALIZATION-INSENSITIVE PROTEIN 3"/>
    <property type="match status" value="1"/>
</dbReference>
<feature type="compositionally biased region" description="Acidic residues" evidence="7">
    <location>
        <begin position="233"/>
        <end position="243"/>
    </location>
</feature>
<dbReference type="Pfam" id="PF16312">
    <property type="entry name" value="Oberon_cc"/>
    <property type="match status" value="1"/>
</dbReference>
<feature type="compositionally biased region" description="Polar residues" evidence="7">
    <location>
        <begin position="810"/>
        <end position="819"/>
    </location>
</feature>
<dbReference type="Pfam" id="PF07227">
    <property type="entry name" value="PHD_Oberon"/>
    <property type="match status" value="1"/>
</dbReference>
<dbReference type="InterPro" id="IPR032535">
    <property type="entry name" value="Oberon_CC"/>
</dbReference>
<keyword evidence="2" id="KW-0479">Metal-binding</keyword>
<feature type="domain" description="Oberon-like PHD finger" evidence="8">
    <location>
        <begin position="963"/>
        <end position="1086"/>
    </location>
</feature>
<evidence type="ECO:0000256" key="3">
    <source>
        <dbReference type="ARBA" id="ARBA00022771"/>
    </source>
</evidence>
<feature type="region of interest" description="Disordered" evidence="7">
    <location>
        <begin position="77"/>
        <end position="279"/>
    </location>
</feature>
<evidence type="ECO:0000256" key="5">
    <source>
        <dbReference type="ARBA" id="ARBA00023054"/>
    </source>
</evidence>
<reference evidence="11" key="1">
    <citation type="journal article" date="2013" name="Science">
        <title>The Amborella genome and the evolution of flowering plants.</title>
        <authorList>
            <consortium name="Amborella Genome Project"/>
        </authorList>
    </citation>
    <scope>NUCLEOTIDE SEQUENCE [LARGE SCALE GENOMIC DNA]</scope>
</reference>
<feature type="region of interest" description="Disordered" evidence="7">
    <location>
        <begin position="769"/>
        <end position="849"/>
    </location>
</feature>
<feature type="region of interest" description="Disordered" evidence="7">
    <location>
        <begin position="729"/>
        <end position="757"/>
    </location>
</feature>
<dbReference type="GO" id="GO:0005634">
    <property type="term" value="C:nucleus"/>
    <property type="evidence" value="ECO:0000318"/>
    <property type="project" value="GO_Central"/>
</dbReference>
<dbReference type="InterPro" id="IPR047578">
    <property type="entry name" value="OBE1-like_PHD"/>
</dbReference>
<evidence type="ECO:0000313" key="11">
    <source>
        <dbReference type="Proteomes" id="UP000017836"/>
    </source>
</evidence>
<evidence type="ECO:0000259" key="8">
    <source>
        <dbReference type="Pfam" id="PF07227"/>
    </source>
</evidence>
<evidence type="ECO:0000259" key="9">
    <source>
        <dbReference type="Pfam" id="PF16312"/>
    </source>
</evidence>
<dbReference type="InterPro" id="IPR004082">
    <property type="entry name" value="OBERON"/>
</dbReference>
<dbReference type="STRING" id="13333.W1NZW0"/>
<gene>
    <name evidence="10" type="ORF">AMTR_s00103p00104550</name>
</gene>
<feature type="domain" description="Oberon coiled-coil region" evidence="9">
    <location>
        <begin position="1212"/>
        <end position="1311"/>
    </location>
</feature>
<keyword evidence="3" id="KW-0863">Zinc-finger</keyword>
<dbReference type="CDD" id="cd15612">
    <property type="entry name" value="PHD_OBE1_like"/>
    <property type="match status" value="1"/>
</dbReference>
<feature type="compositionally biased region" description="Polar residues" evidence="7">
    <location>
        <begin position="660"/>
        <end position="672"/>
    </location>
</feature>
<dbReference type="GO" id="GO:0010468">
    <property type="term" value="P:regulation of gene expression"/>
    <property type="evidence" value="ECO:0000318"/>
    <property type="project" value="GO_Central"/>
</dbReference>
<feature type="compositionally biased region" description="Polar residues" evidence="7">
    <location>
        <begin position="732"/>
        <end position="750"/>
    </location>
</feature>
<feature type="compositionally biased region" description="Basic and acidic residues" evidence="7">
    <location>
        <begin position="14"/>
        <end position="41"/>
    </location>
</feature>
<dbReference type="OMA" id="CIACEHS"/>
<feature type="compositionally biased region" description="Basic and acidic residues" evidence="7">
    <location>
        <begin position="87"/>
        <end position="116"/>
    </location>
</feature>
<dbReference type="GO" id="GO:0008270">
    <property type="term" value="F:zinc ion binding"/>
    <property type="evidence" value="ECO:0007669"/>
    <property type="project" value="UniProtKB-KW"/>
</dbReference>
<evidence type="ECO:0000256" key="6">
    <source>
        <dbReference type="ARBA" id="ARBA00023242"/>
    </source>
</evidence>
<evidence type="ECO:0000256" key="2">
    <source>
        <dbReference type="ARBA" id="ARBA00022723"/>
    </source>
</evidence>
<dbReference type="GO" id="GO:0001708">
    <property type="term" value="P:cell fate specification"/>
    <property type="evidence" value="ECO:0007669"/>
    <property type="project" value="EnsemblPlants"/>
</dbReference>
<evidence type="ECO:0000256" key="7">
    <source>
        <dbReference type="SAM" id="MobiDB-lite"/>
    </source>
</evidence>
<feature type="compositionally biased region" description="Polar residues" evidence="7">
    <location>
        <begin position="769"/>
        <end position="789"/>
    </location>
</feature>
<organism evidence="10 11">
    <name type="scientific">Amborella trichopoda</name>
    <dbReference type="NCBI Taxonomy" id="13333"/>
    <lineage>
        <taxon>Eukaryota</taxon>
        <taxon>Viridiplantae</taxon>
        <taxon>Streptophyta</taxon>
        <taxon>Embryophyta</taxon>
        <taxon>Tracheophyta</taxon>
        <taxon>Spermatophyta</taxon>
        <taxon>Magnoliopsida</taxon>
        <taxon>Amborellales</taxon>
        <taxon>Amborellaceae</taxon>
        <taxon>Amborella</taxon>
    </lineage>
</organism>
<evidence type="ECO:0000256" key="4">
    <source>
        <dbReference type="ARBA" id="ARBA00022833"/>
    </source>
</evidence>
<keyword evidence="5" id="KW-0175">Coiled coil</keyword>
<feature type="compositionally biased region" description="Low complexity" evidence="7">
    <location>
        <begin position="647"/>
        <end position="659"/>
    </location>
</feature>
<dbReference type="KEGG" id="atr:18428928"/>
<feature type="region of interest" description="Disordered" evidence="7">
    <location>
        <begin position="303"/>
        <end position="362"/>
    </location>
</feature>
<name>W1NZW0_AMBTC</name>
<feature type="compositionally biased region" description="Basic and acidic residues" evidence="7">
    <location>
        <begin position="303"/>
        <end position="348"/>
    </location>
</feature>
<dbReference type="eggNOG" id="ENOG502QPTA">
    <property type="taxonomic scope" value="Eukaryota"/>
</dbReference>
<feature type="region of interest" description="Disordered" evidence="7">
    <location>
        <begin position="1"/>
        <end position="41"/>
    </location>
</feature>
<feature type="compositionally biased region" description="Basic and acidic residues" evidence="7">
    <location>
        <begin position="137"/>
        <end position="154"/>
    </location>
</feature>
<keyword evidence="11" id="KW-1185">Reference proteome</keyword>
<dbReference type="HOGENOM" id="CLU_006737_1_0_1"/>
<sequence length="1323" mass="148972">MKRQRSYGEDLDNVSDKGVARLERERGRRDQEHTRMRSLKVLEGESADSHYRRGGYTSFENGRKGFKYEKTLDETRELNRVHKKRFDHGDSRGERKGFEIGRSESFRKGFQSDRIHRSNSSSISRRELYEPASCKGFRSDRVHRFHDGNEPERSHSRRSNTNSKETDEDAPSQRYGISGKSKRMGSEDRGNSVNSMMKSPQSSREAGKSPQQSKDSEEQVKSKYNKVSSSSSEMEEGELEPDPVPEPKNEPESKPRTESEPKDEVSSRTKENFNACPESSFNLIHKLKEENRSVVASNKMEGYHEVEIEREDGSERKHGEEIEREEGSDGKHEEKIERRGGFDRKNGEEVQIAGVPDKKHQKDMMGFSVESKEVLDYALNHGNEDDLDEVVKGSDGDAEMEIIHREECEPLPEANRVVCELDSKACDAAVEESTIKLSDKGIPSKTDEKKSMYIRENVVRSVVAEEISRKMTVVAEESARKMNANAICHEPFDVEKQSGMKDMDLDMEAEDLGMSSESNKTNIDETGRHDLTLRFMPEKLELVPMNSDKEGVETMKGKGKQPVLSFSDAPQPNWLVRDFLAAGDRCTGEERESNENRGMEGTSNRGFELFSHSNVGANKIANNSKEVKAEPLHLYLGLPDVSLTLASPTPSSNATPSSPKQARSVQSFPTTLQTRTMSDGFTTSLSFSGSQAFTHNPSCSLNQNSVENHEHSVGSRPIFSGVDQVVCGAGQGQSSNEQLHYGTNVSNSLPQERPKQRKEVPLYHRILQNGNGVPQNLQGGSASQSNRSHVLSCRVSEGSLGRSNGPERQVSFSRDVASQSRKEVGPSPSQSVGSRETRPEHIKPSRGSQRYPEQLVERMIYEIVSEPILEMARRLQDMPEQSILFLKEHMYEMMVNKERQGHLLGLQEKLQKRSELTMDMLSKAHKAQLELLVAIRTGLKEFLRLSNNFSYSDLVEILLNLKCRNLLCLNQLPVDECECKVCAQKNGFCSACMCLVCSKFDFASNTCSWVGCDVCLHWCHTDCGLHHSHIRNGHSATGSRGALEMQFHCVACDHPSEMFGFVKEVFRTCGKDWSAETLAKEIEYVRRIFRGSVDLRGKRLYEIADQMLSKLENRANHLDVYASIMIFLSEGECNFGGAPSSSAVKDVFHVNQGKTSNGLEGSCQDAVYKLPHVASAEKLQHLENGSAIMLTGLDWEQGGRRNGGSDLPLGMEKKPVMDELESIVMMKEAEAKMYLVRAEDARIEAEGLKRISDAKKEQLEVEYTNKVLKLRLVETGERLKQKLGELQALEKVHRDYFNMKMRMEADIKDLLLKMEATKHNFSV</sequence>
<protein>
    <submittedName>
        <fullName evidence="10">Uncharacterized protein</fullName>
    </submittedName>
</protein>
<proteinExistence type="predicted"/>
<dbReference type="GO" id="GO:0009880">
    <property type="term" value="P:embryonic pattern specification"/>
    <property type="evidence" value="ECO:0007669"/>
    <property type="project" value="EnsemblPlants"/>
</dbReference>
<dbReference type="GO" id="GO:0010078">
    <property type="term" value="P:maintenance of root meristem identity"/>
    <property type="evidence" value="ECO:0000318"/>
    <property type="project" value="GO_Central"/>
</dbReference>
<evidence type="ECO:0000256" key="1">
    <source>
        <dbReference type="ARBA" id="ARBA00004123"/>
    </source>
</evidence>
<feature type="region of interest" description="Disordered" evidence="7">
    <location>
        <begin position="647"/>
        <end position="672"/>
    </location>
</feature>
<feature type="compositionally biased region" description="Basic and acidic residues" evidence="7">
    <location>
        <begin position="245"/>
        <end position="271"/>
    </location>
</feature>
<dbReference type="EMBL" id="KI394805">
    <property type="protein sequence ID" value="ERN00856.1"/>
    <property type="molecule type" value="Genomic_DNA"/>
</dbReference>
<comment type="subcellular location">
    <subcellularLocation>
        <location evidence="1">Nucleus</location>
    </subcellularLocation>
</comment>
<keyword evidence="4" id="KW-0862">Zinc</keyword>
<keyword evidence="6" id="KW-0539">Nucleus</keyword>